<feature type="compositionally biased region" description="Polar residues" evidence="1">
    <location>
        <begin position="14"/>
        <end position="30"/>
    </location>
</feature>
<dbReference type="EMBL" id="LN714480">
    <property type="protein sequence ID" value="CEL65810.1"/>
    <property type="molecule type" value="Genomic_DNA"/>
</dbReference>
<feature type="region of interest" description="Disordered" evidence="1">
    <location>
        <begin position="1288"/>
        <end position="1313"/>
    </location>
</feature>
<protein>
    <submittedName>
        <fullName evidence="2">Uncharacterized protein</fullName>
    </submittedName>
</protein>
<feature type="compositionally biased region" description="Polar residues" evidence="1">
    <location>
        <begin position="666"/>
        <end position="696"/>
    </location>
</feature>
<feature type="compositionally biased region" description="Basic and acidic residues" evidence="1">
    <location>
        <begin position="409"/>
        <end position="418"/>
    </location>
</feature>
<evidence type="ECO:0000313" key="2">
    <source>
        <dbReference type="EMBL" id="CEL65810.1"/>
    </source>
</evidence>
<feature type="compositionally biased region" description="Polar residues" evidence="1">
    <location>
        <begin position="499"/>
        <end position="508"/>
    </location>
</feature>
<sequence>MAARDDVPLVTLLFSSPQNGNPATNATTVEGNLPPTAASILPQARKRGLQVPTAHADADPEHSHARNTIGRKRTSAPSNLSGGPWTPDAPSLHSRNSSPIGASAPGMRRDARTRRMYGRRTQASATGRASKYGNHGRGASQAARSATPEGDGRELHFDGRTGYAYVVETGVSRFHPNGGAQPAAGVAVTQGRQPHAETRTPHHLQWTATQSWRISGLSDGPERVMRTSAAHRTDPVVVRGFSDPGISGGFRSTLASTDTTGGHAGRVTVTTLSSALAKGGSDLVQLTEGSAFRHRHRHVGSHKVTSRGAVKLHRKKKCVVRSTVAIYAFLCLMGFLRLFRGPSQLRISAAGIEGVGAARGRGEAAHPLVLHKSENPAVDRHNQLDTFEGDLSQAAGLSPGESLTDVDDSSTRNGERAEGTGSSDSSVSAARVSQESLRTPPATEALPSPPVVFTEEAEAADSYGVNLERHLRLHSVFREMEDGAPTPIHPVNSPPEPQNIETSISTASAGPHDQPYDSERQALPVAVHSATRARRAGSPGKGRRDRGRSPHGRWKHTARGHDGAPGDSRDAGVGSVEERDTMAERVDTMPHVARSGWPCGSGNTGSSGFQGEAIAVDQSVALLPEPMEVAAVEVGKTRGRKTSTTAAQKRARYKNGGNGAALTHGRVSSASRRPTNMRSPSSTARSESVASAQTAHETLGGSGEPGADREVGQSRATPFFSPDLPVSERTTPADSAGRKPATGSQAVKPLGTDGKALSTGHRVLQDSSGQVGEDGIPGRAVPDTPRSGDMQTNTVDAWTVGRGSTERSNLVTESQRETLAGSPVGPLPSGRESSATSPVTNDSTEEVATVYMQAGRSTDRSTVPDVDSSLVPDEEVKKEANTPMPQHPRILPLKVKGAPLLTDKTEAAAKLPQKRSEEVPSGGAPLGAGAAVAAGAAAVFAGSPGFAYAFPGPLASEDGKVAEMIFFSGKQFEQEHRTTDLVGKRQAGYRSQPSAAMWVGPFERKAPEKPEEHPLSQEAGVDIIEAGSMEGLPMKHPIDATYGVEGTETGNVEWTPMKKREHKTPSASYVPATGRAFLHASEMGVTGAGQKGDPDGILAHLANGEDARGVEKSIGHSGRLPFDAIDVYPALMQDAPPRRSGFFGAQQGIDRSTPPPNFPDGVWGADGAKYLIQQALTEDLKSLPSKPRSSESLDSELRFMFGLQWLGEAGEEVRGRRKAQGKVRSRRDLRKHFKTMQHLLSDIHVKLGSYEKAGLVPPTAPFKQLYEFLASMYKEMKRIDASLTPGATASGQTLDAGSSTADKPEHGLLPGSASTSLPSAVVSAIGAQHGNLFFRQQPGESGSSVFAGFGGRDPRRRRLTDKHGRQLIDEAYETASNMVFLLTKLRADLQVYAVENQMCALMHGNGECGAGGKRRGPPASSKELVASHRRLMTRILDNLAAGAKAVSKRRLHANAVIQRVAATASEEFRSMARKYMLVLEGLHVRYVLQMQLYRNKLEMGPVYFPPDDPYPSLLPSPQYKDTEYGDTGDEDTIHLPYRRKRINSVSSIEDDLSNEFLESSWRRTISESVQGSPRSDGLWLEKDRRNAVYHISNKRLSASIHTATLASLNEYQSIQRKIGEFSGMQGAFFFPGHVTEHVFLKDGFWTGADASVGNAL</sequence>
<organism evidence="2">
    <name type="scientific">Neospora caninum (strain Liverpool)</name>
    <dbReference type="NCBI Taxonomy" id="572307"/>
    <lineage>
        <taxon>Eukaryota</taxon>
        <taxon>Sar</taxon>
        <taxon>Alveolata</taxon>
        <taxon>Apicomplexa</taxon>
        <taxon>Conoidasida</taxon>
        <taxon>Coccidia</taxon>
        <taxon>Eucoccidiorida</taxon>
        <taxon>Eimeriorina</taxon>
        <taxon>Sarcocystidae</taxon>
        <taxon>Neospora</taxon>
    </lineage>
</organism>
<feature type="compositionally biased region" description="Polar residues" evidence="1">
    <location>
        <begin position="831"/>
        <end position="842"/>
    </location>
</feature>
<feature type="compositionally biased region" description="Low complexity" evidence="1">
    <location>
        <begin position="422"/>
        <end position="433"/>
    </location>
</feature>
<feature type="region of interest" description="Disordered" evidence="1">
    <location>
        <begin position="14"/>
        <end position="155"/>
    </location>
</feature>
<gene>
    <name evidence="2" type="ORF">BN1204_016440</name>
</gene>
<evidence type="ECO:0000256" key="1">
    <source>
        <dbReference type="SAM" id="MobiDB-lite"/>
    </source>
</evidence>
<name>A0A0F7UAX1_NEOCL</name>
<reference evidence="2" key="1">
    <citation type="journal article" date="2015" name="PLoS ONE">
        <title>Comprehensive Evaluation of Toxoplasma gondii VEG and Neospora caninum LIV Genomes with Tachyzoite Stage Transcriptome and Proteome Defines Novel Transcript Features.</title>
        <authorList>
            <person name="Ramaprasad A."/>
            <person name="Mourier T."/>
            <person name="Naeem R."/>
            <person name="Malas T.B."/>
            <person name="Moussa E."/>
            <person name="Panigrahi A."/>
            <person name="Vermont S.J."/>
            <person name="Otto T.D."/>
            <person name="Wastling J."/>
            <person name="Pain A."/>
        </authorList>
    </citation>
    <scope>NUCLEOTIDE SEQUENCE</scope>
    <source>
        <strain evidence="2">Liverpool</strain>
    </source>
</reference>
<feature type="compositionally biased region" description="Basic residues" evidence="1">
    <location>
        <begin position="531"/>
        <end position="558"/>
    </location>
</feature>
<feature type="compositionally biased region" description="Polar residues" evidence="1">
    <location>
        <begin position="1288"/>
        <end position="1301"/>
    </location>
</feature>
<feature type="compositionally biased region" description="Basic and acidic residues" evidence="1">
    <location>
        <begin position="559"/>
        <end position="576"/>
    </location>
</feature>
<accession>A0A0F7UAX1</accession>
<feature type="region of interest" description="Disordered" evidence="1">
    <location>
        <begin position="482"/>
        <end position="576"/>
    </location>
</feature>
<proteinExistence type="predicted"/>
<feature type="region of interest" description="Disordered" evidence="1">
    <location>
        <begin position="634"/>
        <end position="845"/>
    </location>
</feature>
<feature type="region of interest" description="Disordered" evidence="1">
    <location>
        <begin position="392"/>
        <end position="450"/>
    </location>
</feature>